<keyword evidence="3" id="KW-1185">Reference proteome</keyword>
<dbReference type="EMBL" id="RQJO01000015">
    <property type="protein sequence ID" value="RRA99214.1"/>
    <property type="molecule type" value="Genomic_DNA"/>
</dbReference>
<evidence type="ECO:0000313" key="2">
    <source>
        <dbReference type="EMBL" id="RRA99214.1"/>
    </source>
</evidence>
<feature type="domain" description="Alpha-glutamyl/putrescinyl thymine pyrophosphorylase clade 3" evidence="1">
    <location>
        <begin position="33"/>
        <end position="311"/>
    </location>
</feature>
<dbReference type="Proteomes" id="UP000271925">
    <property type="component" value="Unassembled WGS sequence"/>
</dbReference>
<dbReference type="InterPro" id="IPR041271">
    <property type="entry name" value="AGPT-Pplase3"/>
</dbReference>
<evidence type="ECO:0000259" key="1">
    <source>
        <dbReference type="Pfam" id="PF18746"/>
    </source>
</evidence>
<organism evidence="2 3">
    <name type="scientific">Larkinella rosea</name>
    <dbReference type="NCBI Taxonomy" id="2025312"/>
    <lineage>
        <taxon>Bacteria</taxon>
        <taxon>Pseudomonadati</taxon>
        <taxon>Bacteroidota</taxon>
        <taxon>Cytophagia</taxon>
        <taxon>Cytophagales</taxon>
        <taxon>Spirosomataceae</taxon>
        <taxon>Larkinella</taxon>
    </lineage>
</organism>
<gene>
    <name evidence="2" type="ORF">EHT25_30080</name>
</gene>
<proteinExistence type="predicted"/>
<name>A0A3P1BDT3_9BACT</name>
<comment type="caution">
    <text evidence="2">The sequence shown here is derived from an EMBL/GenBank/DDBJ whole genome shotgun (WGS) entry which is preliminary data.</text>
</comment>
<evidence type="ECO:0000313" key="3">
    <source>
        <dbReference type="Proteomes" id="UP000271925"/>
    </source>
</evidence>
<dbReference type="OrthoDB" id="965955at2"/>
<reference evidence="2 3" key="1">
    <citation type="submission" date="2018-11" db="EMBL/GenBank/DDBJ databases">
        <authorList>
            <person name="Zhou Z."/>
            <person name="Wang G."/>
        </authorList>
    </citation>
    <scope>NUCLEOTIDE SEQUENCE [LARGE SCALE GENOMIC DNA]</scope>
    <source>
        <strain evidence="2 3">KCTC52004</strain>
    </source>
</reference>
<dbReference type="AlphaFoldDB" id="A0A3P1BDT3"/>
<dbReference type="Pfam" id="PF18746">
    <property type="entry name" value="aGPT-Pplase3"/>
    <property type="match status" value="1"/>
</dbReference>
<protein>
    <recommendedName>
        <fullName evidence="1">Alpha-glutamyl/putrescinyl thymine pyrophosphorylase clade 3 domain-containing protein</fullName>
    </recommendedName>
</protein>
<sequence>MRKGDLALASEVTQKLIDFSFHIPLPGISDSKNLDCLVEQIIDSTRRIRYVTTIRDFTFSPIVTDPSEPTFNPLKASIWHKANGNIDEAFWLIFLFVHFGKHFINNWSLIRNVYGGLESGQVWNWETTRSDPEAFRLWLSQNQLKLQQTGRFGNHRKYENLKADHPWGTAAILRSYINWIDQFQTHSQMMQVAKNIAGDDPKILFNYLYRSMNNVLRFGRTAKFDYLTMVGKMELERIEPGSAYLSEATGPRRGARLLFGGNTNASITANELETNLGELNEFLNLYFGWQVLEDSLCNWQKSPGQYIHFKG</sequence>
<accession>A0A3P1BDT3</accession>
<dbReference type="RefSeq" id="WP_124879128.1">
    <property type="nucleotide sequence ID" value="NZ_RQJO01000015.1"/>
</dbReference>